<feature type="coiled-coil region" evidence="1">
    <location>
        <begin position="1233"/>
        <end position="1260"/>
    </location>
</feature>
<feature type="coiled-coil region" evidence="1">
    <location>
        <begin position="1294"/>
        <end position="1355"/>
    </location>
</feature>
<dbReference type="InParanoid" id="A0DJ91"/>
<evidence type="ECO:0000256" key="1">
    <source>
        <dbReference type="SAM" id="Coils"/>
    </source>
</evidence>
<dbReference type="HOGENOM" id="CLU_228245_0_0_1"/>
<organism evidence="3 4">
    <name type="scientific">Paramecium tetraurelia</name>
    <dbReference type="NCBI Taxonomy" id="5888"/>
    <lineage>
        <taxon>Eukaryota</taxon>
        <taxon>Sar</taxon>
        <taxon>Alveolata</taxon>
        <taxon>Ciliophora</taxon>
        <taxon>Intramacronucleata</taxon>
        <taxon>Oligohymenophorea</taxon>
        <taxon>Peniculida</taxon>
        <taxon>Parameciidae</taxon>
        <taxon>Paramecium</taxon>
    </lineage>
</organism>
<name>A0DJ91_PARTE</name>
<dbReference type="PANTHER" id="PTHR22796">
    <property type="entry name" value="URG4-RELATED"/>
    <property type="match status" value="1"/>
</dbReference>
<dbReference type="GO" id="GO:0005525">
    <property type="term" value="F:GTP binding"/>
    <property type="evidence" value="ECO:0007669"/>
    <property type="project" value="InterPro"/>
</dbReference>
<accession>A0DJ91</accession>
<keyword evidence="1" id="KW-0175">Coiled coil</keyword>
<dbReference type="PANTHER" id="PTHR22796:SF1">
    <property type="entry name" value="VWFA DOMAIN-CONTAINING PROTEIN"/>
    <property type="match status" value="1"/>
</dbReference>
<dbReference type="InterPro" id="IPR027417">
    <property type="entry name" value="P-loop_NTPase"/>
</dbReference>
<proteinExistence type="predicted"/>
<dbReference type="PROSITE" id="PS51717">
    <property type="entry name" value="G_VLIG"/>
    <property type="match status" value="1"/>
</dbReference>
<dbReference type="SUPFAM" id="SSF53300">
    <property type="entry name" value="vWA-like"/>
    <property type="match status" value="1"/>
</dbReference>
<keyword evidence="4" id="KW-1185">Reference proteome</keyword>
<dbReference type="SMART" id="SM00327">
    <property type="entry name" value="VWA"/>
    <property type="match status" value="1"/>
</dbReference>
<evidence type="ECO:0000313" key="3">
    <source>
        <dbReference type="EMBL" id="CAK83108.1"/>
    </source>
</evidence>
<dbReference type="SUPFAM" id="SSF52540">
    <property type="entry name" value="P-loop containing nucleoside triphosphate hydrolases"/>
    <property type="match status" value="1"/>
</dbReference>
<evidence type="ECO:0000259" key="2">
    <source>
        <dbReference type="PROSITE" id="PS51717"/>
    </source>
</evidence>
<evidence type="ECO:0000313" key="4">
    <source>
        <dbReference type="Proteomes" id="UP000000600"/>
    </source>
</evidence>
<dbReference type="Gene3D" id="3.40.50.410">
    <property type="entry name" value="von Willebrand factor, type A domain"/>
    <property type="match status" value="1"/>
</dbReference>
<dbReference type="GeneID" id="5036290"/>
<dbReference type="STRING" id="5888.A0DJ91"/>
<dbReference type="Pfam" id="PF13519">
    <property type="entry name" value="VWA_2"/>
    <property type="match status" value="1"/>
</dbReference>
<feature type="domain" description="VLIG-type G" evidence="2">
    <location>
        <begin position="1430"/>
        <end position="1532"/>
    </location>
</feature>
<dbReference type="Proteomes" id="UP000000600">
    <property type="component" value="Unassembled WGS sequence"/>
</dbReference>
<dbReference type="CDD" id="cd00198">
    <property type="entry name" value="vWFA"/>
    <property type="match status" value="1"/>
</dbReference>
<dbReference type="EMBL" id="CT868452">
    <property type="protein sequence ID" value="CAK83108.1"/>
    <property type="molecule type" value="Genomic_DNA"/>
</dbReference>
<dbReference type="Gene3D" id="3.40.50.300">
    <property type="entry name" value="P-loop containing nucleotide triphosphate hydrolases"/>
    <property type="match status" value="1"/>
</dbReference>
<sequence>MNSLKFNDKEIQEQILDLCEQINDGIWTDETEILEMFKEIFVKLNEEDQKSALVYIQTNQQTQIYVKKLQLQFLNAEDLSTEIQEDIDYKKIYQQLTLHNTDWQQLINHLRQKEFCDQNNINPIIIENFEILQKLKEKVFHLLNLNCLTKIKEWGYPYLNIFKILLGFIDGNNDLNESETKKLEMIIGALLEEQVLQFLEYENNLFSSANSEMINKIISAIQLEGKKYQDFSMELSSLSFDQKMFIKLCTTQTKEKAIENIKKQVSLLHYCENVRWEQKINLKKMDQNILKYHGFESLYFSLIFYFWQQYCYNKSNELNEFQQNLKKDSLAKIESKQRFIKSFISKVKGNSQDQIYRLFTHHSIQFTFQQEEYLDKEKITIYENFQKGKYKLIDQFFDKDIEKILQTDLYCILNNLKFMPIFKLKMLKIQLGQKNENCNYGQRIEQIDMNQNNETTLKKQDVLPTNCSQEIFNQNFDTSSTHYQQFLIWLLFQNPQREFFNKKKKDLELQFILQNSNDIDIYIRELINQEQNLSYGEIVLLLELLNPKFKKFITSIIKLYKISQSFKLVKAVLCLNEFFIENQNLEGNHQELKLEETSQLPIELIKELFSLNEKELYSLKILFGKNKFKILLVATVNQYLISDAKTKYIYIKILEKLVPQCSGKYHVKIETFRALFICLKPQSLNFLFSRNIQQQITPSIFKRTLIIIFTIMAKKDEQISKFILSNLNHFLDKTYYNFDYIWSARQKQVIDKHNFKYNLIVFLNAKNLGKLLEEECFSLFQENPQFYKEELGKVGFFKRIYLYSAYYLQQNIFDQCPLDGGFTLEDFNISLTETTPQQEKKIVSNWMDDMKDTLKFKALIPFFFNIIKRGESSKKLLSMITTYQNQKKDNLQIIGNMKTLFQLFYSNSNDELKVMLLKFYSNMYPIPFIYQNPSFLNAKSEIDLFKFNDKLYYVFETSISIINFSLSLKQAQIGKTELINQLFYQQEKFETQDTCQINNNTIDIMFDTQFNGSRNFTVADAHGQIPIEILVKILPLFRLWIIQFDSEQELKENYFQLQKIKNALQIDNHKVCFIIRNYKGDLEENKINNDYQKLLEQIKKEGIKLHKIMDLAQRGLDKQQKELEIQHAQAFIFNEIAQKDQQSLVSNQDFLSIIQNFDTEEKKISPQFIDDRDILKDLESELNRLIQMPLGFYEKEAFPIRSIGYQSKKLRVRENELMQQRNNSNQNLSMVDKSQYNIENEKITQQITNLEESIKNSELSRLLKMFCNILKKRSYYILYLQFTDQVRKFNDRHTYELQEKNQQINDQLMKLKKERDQIKLKKAEIKNDTEKLIYFDKKSKEIKQQKQKLKEELKKNLEFIGCRNIGIEIFWRELIAIKQRSIANTLIDPAEKVYEMIKKGEPFEFLDGDSLKINENFLDQLKNKFTNLGKEKVLVLSVLGPQSSGKSTILNKIFGCHFWTSVGRCTKGIYLNLLKISYKEYFNNLFDYILILDTEGLQSPNKDDSEFDKKIALLILSISDIILINVKGDIHQQFKNLVEMCIFTLVSMKTNLSSIKQLSWCFNQNNDANNFAPFLEQIQGIANSLNLEHNHKLDGKNQTIDSNEFLNISKDNIQILGFACIEKLWRNNQSLGINKDWRQLIINESYSEEAYLYGIRMIKSFIQKFESQTETSKMQSLSLFIQNINTNWQTICNLPDLLEFAELISYKHDQLMKNKLDEIYDDDKFSFKNQIGMEIIDKVLSSPVQNLNLFNQIQAEKNEELRITFFNIEKDLNEKLLQFKQDKQIQKKIYLKYQKRLSQHINSSLKDSEVIVFEQIKDIEREYQNNKGFKSLDNFILQVSKDPEQLTKLKDNLNQINTEFERLWGGIKTESEQQQREILREYSAKQYEYISSSFNEYKLTTDNEQKYVSSFLENINNNSPFRQDFDEKFKIYAIFETELSNQIQFRTVLNTIETMRYAEIFNQNLEDRMKKPKTKYDVMDINNYYQFVITLDFVEKNILDDYIYQGKKYKSQKSVKSGKKFNCNTEEVGLIGDLIQILDKFQGLQQKQECYDPNTLQQISNQISQLLALLDYFKIDHDNKKKKKILEVFQNPQNWKNWNNFQESVIKAFKSFQVSCKQFQKQPQASFDYTKDTYKKTIIEINKGLKLNTTQITLSTEKQVQEYIQNFEHIIVFRETKTIPVSQKQYQLEASLKYIQIKEINYQENFQLSFIKYFSTAMFNENQIQLQQENCQKNWFSKLEKLNSWQMMYFSIYDVIKSEMTKSHQEKNKQDNSDSEEISQQNTSLIKIIMSKIEQEIINYNKSFANFGIILSGTGERCIYYYSILIIWRFTCYKKGKGVQDKPQINQLEKFIADIKQNKTEQSILKAKTLISNFYQNYIEKFYRDNQANFGKEIKNKNTITNTQLIQELDKTILENYQDDIQEKQYNDQQIFQYITDQTKFIENYVKNKVNKIEVEIKGLFEIKLRNELKIILEKINVNVQKLKTYTEVQDPIKSKEYFVINENYKINDEDYESELFELIIQCLQGESQIKSKYEFQKEQKEIFCFDNYQKIEVKIFDKSQFQQSERQIQLLKPFVSELSKQIRLHIQKAKEETLTLEKFISYEEIKTIELNMVGCRHTCPMCKRKCDQPYSNGGHKHKCSNGHYLRGMNGVLIENIPSLFTCDEMDDECLIVTQETNEAKKWKEIRKIYDDWIFKGLDETQQLALKQKMMKVWNQGTGQMVCEQLKIMLKNPSIKFVPKSELSGQPKMHYIFMIDDSWSMNFKNRWNSAKFGCLYCIGQIEKNFNAKVSVIIFNYKARVVINCEKVNVAEMENKITISGGLTSFENAFQEAYKLIIEHQNDGFDRTEILFYTDGAGFYPKKSVKLFTNLEDRVKNQIYIHCCTEQGNATQLQSIVNEMQSSNIKSELKQNFKVENLSKTWAEVVSRKYHNLKG</sequence>
<dbReference type="eggNOG" id="ENOG502QVVR">
    <property type="taxonomic scope" value="Eukaryota"/>
</dbReference>
<dbReference type="RefSeq" id="XP_001450505.1">
    <property type="nucleotide sequence ID" value="XM_001450468.1"/>
</dbReference>
<dbReference type="KEGG" id="ptm:GSPATT00017465001"/>
<dbReference type="InterPro" id="IPR002035">
    <property type="entry name" value="VWF_A"/>
</dbReference>
<reference evidence="3 4" key="1">
    <citation type="journal article" date="2006" name="Nature">
        <title>Global trends of whole-genome duplications revealed by the ciliate Paramecium tetraurelia.</title>
        <authorList>
            <consortium name="Genoscope"/>
            <person name="Aury J.-M."/>
            <person name="Jaillon O."/>
            <person name="Duret L."/>
            <person name="Noel B."/>
            <person name="Jubin C."/>
            <person name="Porcel B.M."/>
            <person name="Segurens B."/>
            <person name="Daubin V."/>
            <person name="Anthouard V."/>
            <person name="Aiach N."/>
            <person name="Arnaiz O."/>
            <person name="Billaut A."/>
            <person name="Beisson J."/>
            <person name="Blanc I."/>
            <person name="Bouhouche K."/>
            <person name="Camara F."/>
            <person name="Duharcourt S."/>
            <person name="Guigo R."/>
            <person name="Gogendeau D."/>
            <person name="Katinka M."/>
            <person name="Keller A.-M."/>
            <person name="Kissmehl R."/>
            <person name="Klotz C."/>
            <person name="Koll F."/>
            <person name="Le Moue A."/>
            <person name="Lepere C."/>
            <person name="Malinsky S."/>
            <person name="Nowacki M."/>
            <person name="Nowak J.K."/>
            <person name="Plattner H."/>
            <person name="Poulain J."/>
            <person name="Ruiz F."/>
            <person name="Serrano V."/>
            <person name="Zagulski M."/>
            <person name="Dessen P."/>
            <person name="Betermier M."/>
            <person name="Weissenbach J."/>
            <person name="Scarpelli C."/>
            <person name="Schachter V."/>
            <person name="Sperling L."/>
            <person name="Meyer E."/>
            <person name="Cohen J."/>
            <person name="Wincker P."/>
        </authorList>
    </citation>
    <scope>NUCLEOTIDE SEQUENCE [LARGE SCALE GENOMIC DNA]</scope>
    <source>
        <strain evidence="3 4">Stock d4-2</strain>
    </source>
</reference>
<protein>
    <recommendedName>
        <fullName evidence="2">VLIG-type G domain-containing protein</fullName>
    </recommendedName>
</protein>
<dbReference type="OrthoDB" id="310103at2759"/>
<dbReference type="Pfam" id="PF25683">
    <property type="entry name" value="URGCP_GTPase"/>
    <property type="match status" value="1"/>
</dbReference>
<gene>
    <name evidence="3" type="ORF">GSPATT00017465001</name>
</gene>
<dbReference type="InterPro" id="IPR030383">
    <property type="entry name" value="G_VLIG_dom"/>
</dbReference>
<dbReference type="InterPro" id="IPR036465">
    <property type="entry name" value="vWFA_dom_sf"/>
</dbReference>